<evidence type="ECO:0000256" key="5">
    <source>
        <dbReference type="ARBA" id="ARBA00023204"/>
    </source>
</evidence>
<evidence type="ECO:0000256" key="1">
    <source>
        <dbReference type="ARBA" id="ARBA00007452"/>
    </source>
</evidence>
<dbReference type="GO" id="GO:0006302">
    <property type="term" value="P:double-strand break repair"/>
    <property type="evidence" value="ECO:0007669"/>
    <property type="project" value="TreeGrafter"/>
</dbReference>
<dbReference type="InterPro" id="IPR012340">
    <property type="entry name" value="NA-bd_OB-fold"/>
</dbReference>
<dbReference type="Pfam" id="PF11967">
    <property type="entry name" value="RecO_N"/>
    <property type="match status" value="1"/>
</dbReference>
<protein>
    <recommendedName>
        <fullName evidence="2 7">DNA repair protein RecO</fullName>
    </recommendedName>
    <alternativeName>
        <fullName evidence="6 7">Recombination protein O</fullName>
    </alternativeName>
</protein>
<evidence type="ECO:0000256" key="7">
    <source>
        <dbReference type="HAMAP-Rule" id="MF_00201"/>
    </source>
</evidence>
<dbReference type="EMBL" id="FNDZ01000001">
    <property type="protein sequence ID" value="SDH95131.1"/>
    <property type="molecule type" value="Genomic_DNA"/>
</dbReference>
<sequence length="214" mass="24886">MQVKAKGIVIKTMDYKEKDKILWIFTEELGKVSVLCKGARSPKYRYQFMTRPMIFGDFLLFKGKSLYNFNEGTLIHGFSEVTSSLELLTYASYFLEMIDIVTLDEEVQPYLYRNLVTALYLLESEAIDVEVITLVYEIKLITLTGYRIGRQSVPFAVSNEALQAAEFFLRNEYTKSADYQMEPAVKAELQRITSFIIKDSYQRKPKSLDMLKYM</sequence>
<dbReference type="InterPro" id="IPR022572">
    <property type="entry name" value="DNA_rep/recomb_RecO_N"/>
</dbReference>
<dbReference type="NCBIfam" id="TIGR00613">
    <property type="entry name" value="reco"/>
    <property type="match status" value="1"/>
</dbReference>
<dbReference type="SUPFAM" id="SSF57863">
    <property type="entry name" value="ArfGap/RecO-like zinc finger"/>
    <property type="match status" value="1"/>
</dbReference>
<comment type="similarity">
    <text evidence="1 7">Belongs to the RecO family.</text>
</comment>
<evidence type="ECO:0000256" key="4">
    <source>
        <dbReference type="ARBA" id="ARBA00023172"/>
    </source>
</evidence>
<evidence type="ECO:0000313" key="10">
    <source>
        <dbReference type="Proteomes" id="UP000183255"/>
    </source>
</evidence>
<evidence type="ECO:0000256" key="2">
    <source>
        <dbReference type="ARBA" id="ARBA00021310"/>
    </source>
</evidence>
<keyword evidence="3 7" id="KW-0227">DNA damage</keyword>
<dbReference type="Gene3D" id="1.20.1440.120">
    <property type="entry name" value="Recombination protein O, C-terminal domain"/>
    <property type="match status" value="1"/>
</dbReference>
<dbReference type="GO" id="GO:0006310">
    <property type="term" value="P:DNA recombination"/>
    <property type="evidence" value="ECO:0007669"/>
    <property type="project" value="UniProtKB-UniRule"/>
</dbReference>
<organism evidence="9 10">
    <name type="scientific">Proteiniclasticum ruminis</name>
    <dbReference type="NCBI Taxonomy" id="398199"/>
    <lineage>
        <taxon>Bacteria</taxon>
        <taxon>Bacillati</taxon>
        <taxon>Bacillota</taxon>
        <taxon>Clostridia</taxon>
        <taxon>Eubacteriales</taxon>
        <taxon>Clostridiaceae</taxon>
        <taxon>Proteiniclasticum</taxon>
    </lineage>
</organism>
<evidence type="ECO:0000256" key="6">
    <source>
        <dbReference type="ARBA" id="ARBA00033409"/>
    </source>
</evidence>
<dbReference type="InterPro" id="IPR003717">
    <property type="entry name" value="RecO"/>
</dbReference>
<keyword evidence="5 7" id="KW-0234">DNA repair</keyword>
<dbReference type="AlphaFoldDB" id="A0A1G8GLE5"/>
<dbReference type="HAMAP" id="MF_00201">
    <property type="entry name" value="RecO"/>
    <property type="match status" value="1"/>
</dbReference>
<comment type="function">
    <text evidence="7">Involved in DNA repair and RecF pathway recombination.</text>
</comment>
<dbReference type="Pfam" id="PF02565">
    <property type="entry name" value="RecO_C"/>
    <property type="match status" value="1"/>
</dbReference>
<reference evidence="9 10" key="1">
    <citation type="submission" date="2016-10" db="EMBL/GenBank/DDBJ databases">
        <authorList>
            <person name="de Groot N.N."/>
        </authorList>
    </citation>
    <scope>NUCLEOTIDE SEQUENCE [LARGE SCALE GENOMIC DNA]</scope>
    <source>
        <strain evidence="9 10">CGMCC 1.5058</strain>
    </source>
</reference>
<dbReference type="PANTHER" id="PTHR33991:SF1">
    <property type="entry name" value="DNA REPAIR PROTEIN RECO"/>
    <property type="match status" value="1"/>
</dbReference>
<evidence type="ECO:0000256" key="3">
    <source>
        <dbReference type="ARBA" id="ARBA00022763"/>
    </source>
</evidence>
<dbReference type="RefSeq" id="WP_031573165.1">
    <property type="nucleotide sequence ID" value="NZ_DAMANS010000006.1"/>
</dbReference>
<dbReference type="Gene3D" id="2.40.50.140">
    <property type="entry name" value="Nucleic acid-binding proteins"/>
    <property type="match status" value="1"/>
</dbReference>
<dbReference type="SUPFAM" id="SSF50249">
    <property type="entry name" value="Nucleic acid-binding proteins"/>
    <property type="match status" value="1"/>
</dbReference>
<keyword evidence="4 7" id="KW-0233">DNA recombination</keyword>
<accession>A0A1G8GLE5</accession>
<dbReference type="PANTHER" id="PTHR33991">
    <property type="entry name" value="DNA REPAIR PROTEIN RECO"/>
    <property type="match status" value="1"/>
</dbReference>
<evidence type="ECO:0000259" key="8">
    <source>
        <dbReference type="Pfam" id="PF11967"/>
    </source>
</evidence>
<dbReference type="GO" id="GO:0043590">
    <property type="term" value="C:bacterial nucleoid"/>
    <property type="evidence" value="ECO:0007669"/>
    <property type="project" value="TreeGrafter"/>
</dbReference>
<dbReference type="Proteomes" id="UP000183255">
    <property type="component" value="Unassembled WGS sequence"/>
</dbReference>
<evidence type="ECO:0000313" key="9">
    <source>
        <dbReference type="EMBL" id="SDH95131.1"/>
    </source>
</evidence>
<proteinExistence type="inferred from homology"/>
<feature type="domain" description="DNA replication/recombination mediator RecO N-terminal" evidence="8">
    <location>
        <begin position="1"/>
        <end position="78"/>
    </location>
</feature>
<gene>
    <name evidence="7" type="primary">recO</name>
    <name evidence="9" type="ORF">SAMN05421804_101300</name>
</gene>
<dbReference type="InterPro" id="IPR037278">
    <property type="entry name" value="ARFGAP/RecO"/>
</dbReference>
<dbReference type="InterPro" id="IPR042242">
    <property type="entry name" value="RecO_C"/>
</dbReference>
<name>A0A1G8GLE5_9CLOT</name>